<dbReference type="SUPFAM" id="SSF57863">
    <property type="entry name" value="ArfGap/RecO-like zinc finger"/>
    <property type="match status" value="1"/>
</dbReference>
<dbReference type="EMBL" id="MCFC01000018">
    <property type="protein sequence ID" value="ORY30789.1"/>
    <property type="molecule type" value="Genomic_DNA"/>
</dbReference>
<dbReference type="STRING" id="71784.A0A1Y2B7G9"/>
<feature type="compositionally biased region" description="Low complexity" evidence="6">
    <location>
        <begin position="202"/>
        <end position="220"/>
    </location>
</feature>
<comment type="caution">
    <text evidence="8">The sequence shown here is derived from an EMBL/GenBank/DDBJ whole genome shotgun (WGS) entry which is preliminary data.</text>
</comment>
<dbReference type="GO" id="GO:0005096">
    <property type="term" value="F:GTPase activator activity"/>
    <property type="evidence" value="ECO:0007669"/>
    <property type="project" value="UniProtKB-KW"/>
</dbReference>
<feature type="compositionally biased region" description="Low complexity" evidence="6">
    <location>
        <begin position="285"/>
        <end position="297"/>
    </location>
</feature>
<keyword evidence="9" id="KW-1185">Reference proteome</keyword>
<gene>
    <name evidence="8" type="ORF">BCR39DRAFT_528330</name>
</gene>
<keyword evidence="4" id="KW-0862">Zinc</keyword>
<feature type="domain" description="Arf-GAP" evidence="7">
    <location>
        <begin position="9"/>
        <end position="131"/>
    </location>
</feature>
<evidence type="ECO:0000256" key="6">
    <source>
        <dbReference type="SAM" id="MobiDB-lite"/>
    </source>
</evidence>
<feature type="compositionally biased region" description="Gly residues" evidence="6">
    <location>
        <begin position="402"/>
        <end position="411"/>
    </location>
</feature>
<dbReference type="SMART" id="SM00105">
    <property type="entry name" value="ArfGap"/>
    <property type="match status" value="1"/>
</dbReference>
<dbReference type="GO" id="GO:0048205">
    <property type="term" value="P:COPI coating of Golgi vesicle"/>
    <property type="evidence" value="ECO:0007669"/>
    <property type="project" value="TreeGrafter"/>
</dbReference>
<feature type="compositionally biased region" description="Basic and acidic residues" evidence="6">
    <location>
        <begin position="245"/>
        <end position="284"/>
    </location>
</feature>
<dbReference type="Gene3D" id="1.10.220.150">
    <property type="entry name" value="Arf GTPase activating protein"/>
    <property type="match status" value="1"/>
</dbReference>
<dbReference type="InterPro" id="IPR038508">
    <property type="entry name" value="ArfGAP_dom_sf"/>
</dbReference>
<dbReference type="GO" id="GO:0000139">
    <property type="term" value="C:Golgi membrane"/>
    <property type="evidence" value="ECO:0007669"/>
    <property type="project" value="GOC"/>
</dbReference>
<feature type="region of interest" description="Disordered" evidence="6">
    <location>
        <begin position="160"/>
        <end position="303"/>
    </location>
</feature>
<proteinExistence type="predicted"/>
<evidence type="ECO:0000259" key="7">
    <source>
        <dbReference type="PROSITE" id="PS50115"/>
    </source>
</evidence>
<dbReference type="PROSITE" id="PS50115">
    <property type="entry name" value="ARFGAP"/>
    <property type="match status" value="1"/>
</dbReference>
<keyword evidence="3 5" id="KW-0863">Zinc-finger</keyword>
<evidence type="ECO:0000256" key="3">
    <source>
        <dbReference type="ARBA" id="ARBA00022771"/>
    </source>
</evidence>
<dbReference type="OrthoDB" id="983479at2759"/>
<keyword evidence="1" id="KW-0343">GTPase activation</keyword>
<evidence type="ECO:0000256" key="5">
    <source>
        <dbReference type="PROSITE-ProRule" id="PRU00288"/>
    </source>
</evidence>
<keyword evidence="2" id="KW-0479">Metal-binding</keyword>
<evidence type="ECO:0000256" key="4">
    <source>
        <dbReference type="ARBA" id="ARBA00022833"/>
    </source>
</evidence>
<protein>
    <recommendedName>
        <fullName evidence="7">Arf-GAP domain-containing protein</fullName>
    </recommendedName>
</protein>
<dbReference type="InterPro" id="IPR001164">
    <property type="entry name" value="ArfGAP_dom"/>
</dbReference>
<dbReference type="InterPro" id="IPR037278">
    <property type="entry name" value="ARFGAP/RecO"/>
</dbReference>
<organism evidence="8 9">
    <name type="scientific">Naematelia encephala</name>
    <dbReference type="NCBI Taxonomy" id="71784"/>
    <lineage>
        <taxon>Eukaryota</taxon>
        <taxon>Fungi</taxon>
        <taxon>Dikarya</taxon>
        <taxon>Basidiomycota</taxon>
        <taxon>Agaricomycotina</taxon>
        <taxon>Tremellomycetes</taxon>
        <taxon>Tremellales</taxon>
        <taxon>Naemateliaceae</taxon>
        <taxon>Naematelia</taxon>
    </lineage>
</organism>
<dbReference type="AlphaFoldDB" id="A0A1Y2B7G9"/>
<dbReference type="InParanoid" id="A0A1Y2B7G9"/>
<evidence type="ECO:0000313" key="9">
    <source>
        <dbReference type="Proteomes" id="UP000193986"/>
    </source>
</evidence>
<reference evidence="8 9" key="1">
    <citation type="submission" date="2016-07" db="EMBL/GenBank/DDBJ databases">
        <title>Pervasive Adenine N6-methylation of Active Genes in Fungi.</title>
        <authorList>
            <consortium name="DOE Joint Genome Institute"/>
            <person name="Mondo S.J."/>
            <person name="Dannebaum R.O."/>
            <person name="Kuo R.C."/>
            <person name="Labutti K."/>
            <person name="Haridas S."/>
            <person name="Kuo A."/>
            <person name="Salamov A."/>
            <person name="Ahrendt S.R."/>
            <person name="Lipzen A."/>
            <person name="Sullivan W."/>
            <person name="Andreopoulos W.B."/>
            <person name="Clum A."/>
            <person name="Lindquist E."/>
            <person name="Daum C."/>
            <person name="Ramamoorthy G.K."/>
            <person name="Gryganskyi A."/>
            <person name="Culley D."/>
            <person name="Magnuson J.K."/>
            <person name="James T.Y."/>
            <person name="O'Malley M.A."/>
            <person name="Stajich J.E."/>
            <person name="Spatafora J.W."/>
            <person name="Visel A."/>
            <person name="Grigoriev I.V."/>
        </authorList>
    </citation>
    <scope>NUCLEOTIDE SEQUENCE [LARGE SCALE GENOMIC DNA]</scope>
    <source>
        <strain evidence="8 9">68-887.2</strain>
    </source>
</reference>
<dbReference type="FunFam" id="1.10.220.150:FF:000004">
    <property type="entry name" value="Putative ADP-ribosylation factor GTPase-activating protein 2"/>
    <property type="match status" value="1"/>
</dbReference>
<dbReference type="FunCoup" id="A0A1Y2B7G9">
    <property type="interactions" value="320"/>
</dbReference>
<dbReference type="Pfam" id="PF01412">
    <property type="entry name" value="ArfGap"/>
    <property type="match status" value="1"/>
</dbReference>
<sequence length="460" mass="49041">MDPTKAQTTTAFAHLKSQKANKACFDCGAKNPTWTSVTFGIYLCLDCSSVHRNLGVHISFVRSTNLDTWSLAQLRQLKVGGNASLAEFFTKHGGSSLLPPGNHDARTRYTSRQAGLYKEELAKRVRQDAERYPSGIHIDGLELTPLASPAKADASEDFFDSWDKKPVSKPASPAPPAASGPPGIGNRPSPATTSSAPRTVTSSSLRAQPSSRPAPASRLSGATAVGGKVSKLGAKKAATSINFEEAQRKAMEEEERVKRLGYDKQREEEEARAVREREAAERKSASSLGASRSSTPANGSAKVVEKVAPTRLGFGQTAGSAQPTVTKTRAVQVDDQYVAREKFGNQKAISSDQYFGRGTYDPASSAEAQQRLQNFQGATAISSNAYFGRPDEDENDDPVLSGGDGVLGGLGDNETIQGLERGMRDLAGRVMGSQEVQNLAEGVRAGAMKLSDFLSSLEGR</sequence>
<name>A0A1Y2B7G9_9TREE</name>
<dbReference type="Proteomes" id="UP000193986">
    <property type="component" value="Unassembled WGS sequence"/>
</dbReference>
<evidence type="ECO:0000313" key="8">
    <source>
        <dbReference type="EMBL" id="ORY30789.1"/>
    </source>
</evidence>
<dbReference type="GO" id="GO:0008270">
    <property type="term" value="F:zinc ion binding"/>
    <property type="evidence" value="ECO:0007669"/>
    <property type="project" value="UniProtKB-KW"/>
</dbReference>
<evidence type="ECO:0000256" key="1">
    <source>
        <dbReference type="ARBA" id="ARBA00022468"/>
    </source>
</evidence>
<feature type="compositionally biased region" description="Polar residues" evidence="6">
    <location>
        <begin position="189"/>
        <end position="201"/>
    </location>
</feature>
<accession>A0A1Y2B7G9</accession>
<dbReference type="PANTHER" id="PTHR45686:SF4">
    <property type="entry name" value="ADP-RIBOSYLATION FACTOR GTPASE ACTIVATING PROTEIN 3, ISOFORM H"/>
    <property type="match status" value="1"/>
</dbReference>
<dbReference type="CDD" id="cd08831">
    <property type="entry name" value="ArfGap_ArfGap2_3_like"/>
    <property type="match status" value="1"/>
</dbReference>
<feature type="region of interest" description="Disordered" evidence="6">
    <location>
        <begin position="383"/>
        <end position="414"/>
    </location>
</feature>
<dbReference type="PRINTS" id="PR00405">
    <property type="entry name" value="REVINTRACTNG"/>
</dbReference>
<dbReference type="PANTHER" id="PTHR45686">
    <property type="entry name" value="ADP-RIBOSYLATION FACTOR GTPASE ACTIVATING PROTEIN 3, ISOFORM H-RELATED"/>
    <property type="match status" value="1"/>
</dbReference>
<evidence type="ECO:0000256" key="2">
    <source>
        <dbReference type="ARBA" id="ARBA00022723"/>
    </source>
</evidence>